<evidence type="ECO:0000256" key="2">
    <source>
        <dbReference type="ARBA" id="ARBA00005184"/>
    </source>
</evidence>
<dbReference type="SUPFAM" id="SSF51126">
    <property type="entry name" value="Pectin lyase-like"/>
    <property type="match status" value="1"/>
</dbReference>
<keyword evidence="8" id="KW-0063">Aspartyl esterase</keyword>
<dbReference type="EC" id="3.1.1.11" evidence="4"/>
<evidence type="ECO:0000256" key="1">
    <source>
        <dbReference type="ARBA" id="ARBA00004613"/>
    </source>
</evidence>
<comment type="pathway">
    <text evidence="2">Glycan metabolism; pectin degradation; 2-dehydro-3-deoxy-D-gluconate from pectin: step 1/5.</text>
</comment>
<evidence type="ECO:0000256" key="7">
    <source>
        <dbReference type="ARBA" id="ARBA00022801"/>
    </source>
</evidence>
<dbReference type="InterPro" id="IPR012334">
    <property type="entry name" value="Pectin_lyas_fold"/>
</dbReference>
<evidence type="ECO:0000256" key="11">
    <source>
        <dbReference type="SAM" id="SignalP"/>
    </source>
</evidence>
<dbReference type="GO" id="GO:0005576">
    <property type="term" value="C:extracellular region"/>
    <property type="evidence" value="ECO:0007669"/>
    <property type="project" value="UniProtKB-SubCell"/>
</dbReference>
<evidence type="ECO:0000256" key="4">
    <source>
        <dbReference type="ARBA" id="ARBA00013229"/>
    </source>
</evidence>
<feature type="chain" id="PRO_5034759889" description="pectinesterase" evidence="11">
    <location>
        <begin position="21"/>
        <end position="338"/>
    </location>
</feature>
<keyword evidence="5" id="KW-0964">Secreted</keyword>
<dbReference type="Gene3D" id="2.160.20.10">
    <property type="entry name" value="Single-stranded right-handed beta-helix, Pectin lyase-like"/>
    <property type="match status" value="1"/>
</dbReference>
<proteinExistence type="inferred from homology"/>
<keyword evidence="14" id="KW-1185">Reference proteome</keyword>
<dbReference type="PANTHER" id="PTHR31321:SF57">
    <property type="entry name" value="PECTINESTERASE 53-RELATED"/>
    <property type="match status" value="1"/>
</dbReference>
<evidence type="ECO:0000256" key="6">
    <source>
        <dbReference type="ARBA" id="ARBA00022729"/>
    </source>
</evidence>
<name>A0A8H5HI02_9AGAR</name>
<evidence type="ECO:0000256" key="3">
    <source>
        <dbReference type="ARBA" id="ARBA00008891"/>
    </source>
</evidence>
<evidence type="ECO:0000256" key="5">
    <source>
        <dbReference type="ARBA" id="ARBA00022525"/>
    </source>
</evidence>
<dbReference type="OrthoDB" id="2019149at2759"/>
<feature type="domain" description="Pectinesterase catalytic" evidence="12">
    <location>
        <begin position="110"/>
        <end position="325"/>
    </location>
</feature>
<evidence type="ECO:0000313" key="13">
    <source>
        <dbReference type="EMBL" id="KAF5383597.1"/>
    </source>
</evidence>
<evidence type="ECO:0000256" key="10">
    <source>
        <dbReference type="ARBA" id="ARBA00047928"/>
    </source>
</evidence>
<organism evidence="13 14">
    <name type="scientific">Tricholomella constricta</name>
    <dbReference type="NCBI Taxonomy" id="117010"/>
    <lineage>
        <taxon>Eukaryota</taxon>
        <taxon>Fungi</taxon>
        <taxon>Dikarya</taxon>
        <taxon>Basidiomycota</taxon>
        <taxon>Agaricomycotina</taxon>
        <taxon>Agaricomycetes</taxon>
        <taxon>Agaricomycetidae</taxon>
        <taxon>Agaricales</taxon>
        <taxon>Tricholomatineae</taxon>
        <taxon>Lyophyllaceae</taxon>
        <taxon>Tricholomella</taxon>
    </lineage>
</organism>
<dbReference type="Pfam" id="PF01095">
    <property type="entry name" value="Pectinesterase"/>
    <property type="match status" value="1"/>
</dbReference>
<evidence type="ECO:0000256" key="9">
    <source>
        <dbReference type="ARBA" id="ARBA00042203"/>
    </source>
</evidence>
<keyword evidence="7" id="KW-0378">Hydrolase</keyword>
<dbReference type="Proteomes" id="UP000565441">
    <property type="component" value="Unassembled WGS sequence"/>
</dbReference>
<dbReference type="InterPro" id="IPR011050">
    <property type="entry name" value="Pectin_lyase_fold/virulence"/>
</dbReference>
<dbReference type="InterPro" id="IPR000070">
    <property type="entry name" value="Pectinesterase_cat"/>
</dbReference>
<evidence type="ECO:0000313" key="14">
    <source>
        <dbReference type="Proteomes" id="UP000565441"/>
    </source>
</evidence>
<protein>
    <recommendedName>
        <fullName evidence="4">pectinesterase</fullName>
        <ecNumber evidence="4">3.1.1.11</ecNumber>
    </recommendedName>
    <alternativeName>
        <fullName evidence="9">Pectin methylesterase A</fullName>
    </alternativeName>
</protein>
<dbReference type="AlphaFoldDB" id="A0A8H5HI02"/>
<sequence>MHLLFRLASLLLCAIPAALALTTPPSGAKIVRQSGTKTGEYSTVSAAVASLSGTGNVVIFIYPGTYKEQVYITYGGPLTIYGYSTKSVPLFFSLLVDELTTHSGGTYKNNEVTITNNLNAQDNGGNDPCATVRAHNANFKMYNVNVKNTYGAGKQATALSAKATRQGFYGCSFTGYQDTLLADGPGYQYYSNCYIEGAVDYIYGKASAWFGECTLASVGGGAITANSRELASDPGYYVIDSSTIISNTSTSLVGKVYLGRPWRALARVVFQRSTLPNLINAAGWTTLATGATPIFMEYGNTGAGADTSARLYSTPLSTQITHAQVLGSDYAQWIDSSF</sequence>
<dbReference type="GO" id="GO:0030599">
    <property type="term" value="F:pectinesterase activity"/>
    <property type="evidence" value="ECO:0007669"/>
    <property type="project" value="UniProtKB-EC"/>
</dbReference>
<comment type="similarity">
    <text evidence="3">Belongs to the pectinesterase family.</text>
</comment>
<gene>
    <name evidence="13" type="ORF">D9615_003575</name>
</gene>
<dbReference type="PANTHER" id="PTHR31321">
    <property type="entry name" value="ACYL-COA THIOESTER HYDROLASE YBHC-RELATED"/>
    <property type="match status" value="1"/>
</dbReference>
<dbReference type="GO" id="GO:0045490">
    <property type="term" value="P:pectin catabolic process"/>
    <property type="evidence" value="ECO:0007669"/>
    <property type="project" value="UniProtKB-UniPathway"/>
</dbReference>
<dbReference type="UniPathway" id="UPA00545">
    <property type="reaction ID" value="UER00823"/>
</dbReference>
<dbReference type="GO" id="GO:0042545">
    <property type="term" value="P:cell wall modification"/>
    <property type="evidence" value="ECO:0007669"/>
    <property type="project" value="InterPro"/>
</dbReference>
<evidence type="ECO:0000259" key="12">
    <source>
        <dbReference type="Pfam" id="PF01095"/>
    </source>
</evidence>
<evidence type="ECO:0000256" key="8">
    <source>
        <dbReference type="ARBA" id="ARBA00023085"/>
    </source>
</evidence>
<feature type="signal peptide" evidence="11">
    <location>
        <begin position="1"/>
        <end position="20"/>
    </location>
</feature>
<comment type="catalytic activity">
    <reaction evidence="10">
        <text>[(1-&gt;4)-alpha-D-galacturonosyl methyl ester](n) + n H2O = [(1-&gt;4)-alpha-D-galacturonosyl](n) + n methanol + n H(+)</text>
        <dbReference type="Rhea" id="RHEA:22380"/>
        <dbReference type="Rhea" id="RHEA-COMP:14570"/>
        <dbReference type="Rhea" id="RHEA-COMP:14573"/>
        <dbReference type="ChEBI" id="CHEBI:15377"/>
        <dbReference type="ChEBI" id="CHEBI:15378"/>
        <dbReference type="ChEBI" id="CHEBI:17790"/>
        <dbReference type="ChEBI" id="CHEBI:140522"/>
        <dbReference type="ChEBI" id="CHEBI:140523"/>
        <dbReference type="EC" id="3.1.1.11"/>
    </reaction>
</comment>
<comment type="subcellular location">
    <subcellularLocation>
        <location evidence="1">Secreted</location>
    </subcellularLocation>
</comment>
<accession>A0A8H5HI02</accession>
<comment type="caution">
    <text evidence="13">The sequence shown here is derived from an EMBL/GenBank/DDBJ whole genome shotgun (WGS) entry which is preliminary data.</text>
</comment>
<keyword evidence="6 11" id="KW-0732">Signal</keyword>
<dbReference type="EMBL" id="JAACJP010000006">
    <property type="protein sequence ID" value="KAF5383597.1"/>
    <property type="molecule type" value="Genomic_DNA"/>
</dbReference>
<dbReference type="FunFam" id="2.160.20.10:FF:000014">
    <property type="entry name" value="Pectinesterase"/>
    <property type="match status" value="1"/>
</dbReference>
<reference evidence="13 14" key="1">
    <citation type="journal article" date="2020" name="ISME J.">
        <title>Uncovering the hidden diversity of litter-decomposition mechanisms in mushroom-forming fungi.</title>
        <authorList>
            <person name="Floudas D."/>
            <person name="Bentzer J."/>
            <person name="Ahren D."/>
            <person name="Johansson T."/>
            <person name="Persson P."/>
            <person name="Tunlid A."/>
        </authorList>
    </citation>
    <scope>NUCLEOTIDE SEQUENCE [LARGE SCALE GENOMIC DNA]</scope>
    <source>
        <strain evidence="13 14">CBS 661.87</strain>
    </source>
</reference>